<keyword evidence="9 11" id="KW-1133">Transmembrane helix</keyword>
<reference evidence="14" key="1">
    <citation type="submission" date="2019-03" db="EMBL/GenBank/DDBJ databases">
        <title>Single cell metagenomics reveals metabolic interactions within the superorganism composed of flagellate Streblomastix strix and complex community of Bacteroidetes bacteria on its surface.</title>
        <authorList>
            <person name="Treitli S.C."/>
            <person name="Kolisko M."/>
            <person name="Husnik F."/>
            <person name="Keeling P."/>
            <person name="Hampl V."/>
        </authorList>
    </citation>
    <scope>NUCLEOTIDE SEQUENCE</scope>
    <source>
        <strain evidence="14">STM</strain>
    </source>
</reference>
<keyword evidence="6" id="KW-0547">Nucleotide-binding</keyword>
<dbReference type="GO" id="GO:0016301">
    <property type="term" value="F:kinase activity"/>
    <property type="evidence" value="ECO:0007669"/>
    <property type="project" value="UniProtKB-KW"/>
</dbReference>
<keyword evidence="5 11" id="KW-0812">Transmembrane</keyword>
<keyword evidence="4" id="KW-0808">Transferase</keyword>
<accession>A0A5J4SC92</accession>
<feature type="transmembrane region" description="Helical" evidence="11">
    <location>
        <begin position="22"/>
        <end position="40"/>
    </location>
</feature>
<keyword evidence="2" id="KW-0813">Transport</keyword>
<protein>
    <submittedName>
        <fullName evidence="14">Nicotinamide riboside transporter PnuC</fullName>
    </submittedName>
</protein>
<evidence type="ECO:0000256" key="11">
    <source>
        <dbReference type="SAM" id="Phobius"/>
    </source>
</evidence>
<evidence type="ECO:0000313" key="14">
    <source>
        <dbReference type="EMBL" id="KAA6343627.1"/>
    </source>
</evidence>
<organism evidence="14">
    <name type="scientific">termite gut metagenome</name>
    <dbReference type="NCBI Taxonomy" id="433724"/>
    <lineage>
        <taxon>unclassified sequences</taxon>
        <taxon>metagenomes</taxon>
        <taxon>organismal metagenomes</taxon>
    </lineage>
</organism>
<evidence type="ECO:0000256" key="5">
    <source>
        <dbReference type="ARBA" id="ARBA00022692"/>
    </source>
</evidence>
<dbReference type="GO" id="GO:0005524">
    <property type="term" value="F:ATP binding"/>
    <property type="evidence" value="ECO:0007669"/>
    <property type="project" value="UniProtKB-KW"/>
</dbReference>
<dbReference type="GO" id="GO:0005886">
    <property type="term" value="C:plasma membrane"/>
    <property type="evidence" value="ECO:0007669"/>
    <property type="project" value="UniProtKB-SubCell"/>
</dbReference>
<evidence type="ECO:0000256" key="4">
    <source>
        <dbReference type="ARBA" id="ARBA00022679"/>
    </source>
</evidence>
<evidence type="ECO:0000256" key="2">
    <source>
        <dbReference type="ARBA" id="ARBA00022448"/>
    </source>
</evidence>
<dbReference type="GO" id="GO:0009229">
    <property type="term" value="P:thiamine diphosphate biosynthetic process"/>
    <property type="evidence" value="ECO:0007669"/>
    <property type="project" value="InterPro"/>
</dbReference>
<dbReference type="Gene3D" id="3.40.50.10240">
    <property type="entry name" value="Thiamin pyrophosphokinase, catalytic domain"/>
    <property type="match status" value="1"/>
</dbReference>
<dbReference type="SUPFAM" id="SSF63999">
    <property type="entry name" value="Thiamin pyrophosphokinase, catalytic domain"/>
    <property type="match status" value="1"/>
</dbReference>
<dbReference type="NCBIfam" id="TIGR01378">
    <property type="entry name" value="thi_PPkinase"/>
    <property type="match status" value="1"/>
</dbReference>
<feature type="transmembrane region" description="Helical" evidence="11">
    <location>
        <begin position="46"/>
        <end position="65"/>
    </location>
</feature>
<dbReference type="GO" id="GO:0004788">
    <property type="term" value="F:thiamine diphosphokinase activity"/>
    <property type="evidence" value="ECO:0007669"/>
    <property type="project" value="InterPro"/>
</dbReference>
<dbReference type="InterPro" id="IPR049442">
    <property type="entry name" value="Thi_PPkinase-like_C"/>
</dbReference>
<evidence type="ECO:0000256" key="3">
    <source>
        <dbReference type="ARBA" id="ARBA00022475"/>
    </source>
</evidence>
<dbReference type="PANTHER" id="PTHR36122">
    <property type="entry name" value="NICOTINAMIDE RIBOSIDE TRANSPORTER PNUC"/>
    <property type="match status" value="1"/>
</dbReference>
<dbReference type="InterPro" id="IPR036759">
    <property type="entry name" value="TPK_catalytic_sf"/>
</dbReference>
<dbReference type="CDD" id="cd07995">
    <property type="entry name" value="TPK"/>
    <property type="match status" value="1"/>
</dbReference>
<keyword evidence="8" id="KW-0067">ATP-binding</keyword>
<dbReference type="Pfam" id="PF04973">
    <property type="entry name" value="NMN_transporter"/>
    <property type="match status" value="1"/>
</dbReference>
<evidence type="ECO:0000256" key="10">
    <source>
        <dbReference type="ARBA" id="ARBA00023136"/>
    </source>
</evidence>
<dbReference type="EMBL" id="SNRY01000260">
    <property type="protein sequence ID" value="KAA6343627.1"/>
    <property type="molecule type" value="Genomic_DNA"/>
</dbReference>
<evidence type="ECO:0000256" key="9">
    <source>
        <dbReference type="ARBA" id="ARBA00022989"/>
    </source>
</evidence>
<feature type="domain" description="Thiamin pyrophosphokinase catalytic" evidence="12">
    <location>
        <begin position="232"/>
        <end position="333"/>
    </location>
</feature>
<dbReference type="NCBIfam" id="TIGR01528">
    <property type="entry name" value="NMN_trans_PnuC"/>
    <property type="match status" value="1"/>
</dbReference>
<name>A0A5J4SC92_9ZZZZ</name>
<dbReference type="Pfam" id="PF04263">
    <property type="entry name" value="TPK_catalytic"/>
    <property type="match status" value="1"/>
</dbReference>
<keyword evidence="10 11" id="KW-0472">Membrane</keyword>
<gene>
    <name evidence="14" type="ORF">EZS27_008694</name>
</gene>
<evidence type="ECO:0000259" key="13">
    <source>
        <dbReference type="Pfam" id="PF21275"/>
    </source>
</evidence>
<keyword evidence="7" id="KW-0418">Kinase</keyword>
<feature type="transmembrane region" description="Helical" evidence="11">
    <location>
        <begin position="162"/>
        <end position="179"/>
    </location>
</feature>
<evidence type="ECO:0000256" key="7">
    <source>
        <dbReference type="ARBA" id="ARBA00022777"/>
    </source>
</evidence>
<evidence type="ECO:0000259" key="12">
    <source>
        <dbReference type="Pfam" id="PF04263"/>
    </source>
</evidence>
<dbReference type="InterPro" id="IPR006419">
    <property type="entry name" value="NMN_transpt_PnuC"/>
</dbReference>
<evidence type="ECO:0000256" key="6">
    <source>
        <dbReference type="ARBA" id="ARBA00022741"/>
    </source>
</evidence>
<comment type="subcellular location">
    <subcellularLocation>
        <location evidence="1">Cell membrane</location>
        <topology evidence="1">Multi-pass membrane protein</topology>
    </subcellularLocation>
</comment>
<evidence type="ECO:0000256" key="8">
    <source>
        <dbReference type="ARBA" id="ARBA00022840"/>
    </source>
</evidence>
<dbReference type="PANTHER" id="PTHR36122:SF2">
    <property type="entry name" value="NICOTINAMIDE RIBOSIDE TRANSPORTER PNUC"/>
    <property type="match status" value="1"/>
</dbReference>
<feature type="domain" description="Thiamin pyrophosphokinase-like substrate-binding" evidence="13">
    <location>
        <begin position="340"/>
        <end position="408"/>
    </location>
</feature>
<dbReference type="Pfam" id="PF21275">
    <property type="entry name" value="Thi_PPkinase_C"/>
    <property type="match status" value="1"/>
</dbReference>
<feature type="transmembrane region" description="Helical" evidence="11">
    <location>
        <begin position="86"/>
        <end position="106"/>
    </location>
</feature>
<dbReference type="InterPro" id="IPR007371">
    <property type="entry name" value="TPK_catalytic"/>
</dbReference>
<sequence>MNYLEITGTLIGLLYLWLEYKASIYLWAAGIIMPAIYIFVYYEAGLYADTGINIYYLLAALYGWALWKRGSGKTKELPITHTPTRLLLPVSLVLIAAFSFIAWLLINYTDSNVPWADSFITALSIAGMWMLAKKYVEQWLVWMVVDVVCCGLYVYKDLYFTSGLYGFYAVIAVFGYLKWKRMMPHTADPSPSGKEGAGVVGINYPLLSLDYRPEAVILANGEYPAHELPLSLLRQAGYVVCCDGAANEYVRRGFIPDAIVGDGDSISEETNIRFAGIIHKDADQETNDQTKAVEFCIAQGKKSIIIVGATGKREDHTLGNISLLMEYAQKVRVQLVTNYGVFTPACGYATFDCLPGGQVSIFNFGSTHMRADGLAYPLRGFTNWWQGTLNRSLGDRFAIYANGEYLVFRARVTP</sequence>
<evidence type="ECO:0000256" key="1">
    <source>
        <dbReference type="ARBA" id="ARBA00004651"/>
    </source>
</evidence>
<proteinExistence type="predicted"/>
<dbReference type="GO" id="GO:0006772">
    <property type="term" value="P:thiamine metabolic process"/>
    <property type="evidence" value="ECO:0007669"/>
    <property type="project" value="InterPro"/>
</dbReference>
<comment type="caution">
    <text evidence="14">The sequence shown here is derived from an EMBL/GenBank/DDBJ whole genome shotgun (WGS) entry which is preliminary data.</text>
</comment>
<dbReference type="AlphaFoldDB" id="A0A5J4SC92"/>
<dbReference type="InterPro" id="IPR006282">
    <property type="entry name" value="Thi_PPkinase"/>
</dbReference>
<dbReference type="GO" id="GO:0034257">
    <property type="term" value="F:nicotinamide riboside transmembrane transporter activity"/>
    <property type="evidence" value="ECO:0007669"/>
    <property type="project" value="InterPro"/>
</dbReference>
<feature type="transmembrane region" description="Helical" evidence="11">
    <location>
        <begin position="112"/>
        <end position="132"/>
    </location>
</feature>
<keyword evidence="3" id="KW-1003">Cell membrane</keyword>